<accession>A0A4C1WYF1</accession>
<reference evidence="1 2" key="1">
    <citation type="journal article" date="2019" name="Commun. Biol.">
        <title>The bagworm genome reveals a unique fibroin gene that provides high tensile strength.</title>
        <authorList>
            <person name="Kono N."/>
            <person name="Nakamura H."/>
            <person name="Ohtoshi R."/>
            <person name="Tomita M."/>
            <person name="Numata K."/>
            <person name="Arakawa K."/>
        </authorList>
    </citation>
    <scope>NUCLEOTIDE SEQUENCE [LARGE SCALE GENOMIC DNA]</scope>
</reference>
<evidence type="ECO:0000313" key="2">
    <source>
        <dbReference type="Proteomes" id="UP000299102"/>
    </source>
</evidence>
<name>A0A4C1WYF1_EUMVA</name>
<protein>
    <submittedName>
        <fullName evidence="1">Uncharacterized protein</fullName>
    </submittedName>
</protein>
<organism evidence="1 2">
    <name type="scientific">Eumeta variegata</name>
    <name type="common">Bagworm moth</name>
    <name type="synonym">Eumeta japonica</name>
    <dbReference type="NCBI Taxonomy" id="151549"/>
    <lineage>
        <taxon>Eukaryota</taxon>
        <taxon>Metazoa</taxon>
        <taxon>Ecdysozoa</taxon>
        <taxon>Arthropoda</taxon>
        <taxon>Hexapoda</taxon>
        <taxon>Insecta</taxon>
        <taxon>Pterygota</taxon>
        <taxon>Neoptera</taxon>
        <taxon>Endopterygota</taxon>
        <taxon>Lepidoptera</taxon>
        <taxon>Glossata</taxon>
        <taxon>Ditrysia</taxon>
        <taxon>Tineoidea</taxon>
        <taxon>Psychidae</taxon>
        <taxon>Oiketicinae</taxon>
        <taxon>Eumeta</taxon>
    </lineage>
</organism>
<dbReference type="AlphaFoldDB" id="A0A4C1WYF1"/>
<sequence>MSYGILLWGRAADIHRILVLQKRAVRATYKLGPRISLRNNFKIIRGDGLFNEFNLRRLGQNCRRRCLPKVFSAVSSRRSNLDLDGLLLYYDITVVRWAPNTRDFLDSPPVMSHLPYDSVLVAFTRHTSGCNCGVILIAPSASGRFCALRRVRVLSVVFRSAIAPHPRDPAAGGDCWRQFPPPCAAVTNGY</sequence>
<gene>
    <name evidence="1" type="ORF">EVAR_80349_1</name>
</gene>
<evidence type="ECO:0000313" key="1">
    <source>
        <dbReference type="EMBL" id="GBP56586.1"/>
    </source>
</evidence>
<dbReference type="EMBL" id="BGZK01000696">
    <property type="protein sequence ID" value="GBP56586.1"/>
    <property type="molecule type" value="Genomic_DNA"/>
</dbReference>
<dbReference type="OrthoDB" id="414730at2759"/>
<proteinExistence type="predicted"/>
<keyword evidence="2" id="KW-1185">Reference proteome</keyword>
<comment type="caution">
    <text evidence="1">The sequence shown here is derived from an EMBL/GenBank/DDBJ whole genome shotgun (WGS) entry which is preliminary data.</text>
</comment>
<dbReference type="Proteomes" id="UP000299102">
    <property type="component" value="Unassembled WGS sequence"/>
</dbReference>